<dbReference type="OrthoDB" id="8283452at2"/>
<evidence type="ECO:0000313" key="2">
    <source>
        <dbReference type="Proteomes" id="UP000198588"/>
    </source>
</evidence>
<gene>
    <name evidence="1" type="ORF">SAMN02927914_04397</name>
</gene>
<dbReference type="Proteomes" id="UP000198588">
    <property type="component" value="Unassembled WGS sequence"/>
</dbReference>
<dbReference type="EMBL" id="FMXM01000014">
    <property type="protein sequence ID" value="SDA90646.1"/>
    <property type="molecule type" value="Genomic_DNA"/>
</dbReference>
<protein>
    <submittedName>
        <fullName evidence="1">Uncharacterized protein</fullName>
    </submittedName>
</protein>
<sequence>MLRRRFNRTCLSPHDLAICERVFEQVCSDENLDPLDPDAEILAVMVVSIFRNAHTSERELLEAVRSRRQKAPGTVHQSNSRKSVKRFSVRNCVKTKG</sequence>
<name>A0A1G5Z7S1_9HYPH</name>
<proteinExistence type="predicted"/>
<dbReference type="RefSeq" id="WP_143019463.1">
    <property type="nucleotide sequence ID" value="NZ_FMXM01000014.1"/>
</dbReference>
<accession>A0A1G5Z7S1</accession>
<evidence type="ECO:0000313" key="1">
    <source>
        <dbReference type="EMBL" id="SDA90646.1"/>
    </source>
</evidence>
<reference evidence="1 2" key="1">
    <citation type="submission" date="2016-10" db="EMBL/GenBank/DDBJ databases">
        <authorList>
            <person name="de Groot N.N."/>
        </authorList>
    </citation>
    <scope>NUCLEOTIDE SEQUENCE [LARGE SCALE GENOMIC DNA]</scope>
    <source>
        <strain evidence="1 2">CGMCC 1.12097</strain>
    </source>
</reference>
<organism evidence="1 2">
    <name type="scientific">Mesorhizobium qingshengii</name>
    <dbReference type="NCBI Taxonomy" id="1165689"/>
    <lineage>
        <taxon>Bacteria</taxon>
        <taxon>Pseudomonadati</taxon>
        <taxon>Pseudomonadota</taxon>
        <taxon>Alphaproteobacteria</taxon>
        <taxon>Hyphomicrobiales</taxon>
        <taxon>Phyllobacteriaceae</taxon>
        <taxon>Mesorhizobium</taxon>
    </lineage>
</organism>
<dbReference type="AlphaFoldDB" id="A0A1G5Z7S1"/>